<dbReference type="InterPro" id="IPR003838">
    <property type="entry name" value="ABC3_permease_C"/>
</dbReference>
<sequence length="842" mass="93918">MKQLCKAAGKFLLFHKTRHLFLIIGVTLGVALIIAIQVLIASIEASNEIAIKEQYGDYDLVVGYQTAEKSVSAGEIEEMENLESVEKTTRFLYPYLDKESEMNMLGELIYAGFENEELAFEYPVVSLAKGAFPQKEEVLVSSQYAKQHQLEIGSTVKMKFPPNGTKEVTISGFTVDNQALSNMAIFDYEWLQEATSNENHTTAVIIQLDNHENKQMVINQLRQINPDFFIDSRSEIDKERENIGGIGPVIQGLNIAIYLVSALIIISTMRMSVQEKQKELATLRILGFERKHIYCLVLIESLILGFISLVTGLIIGILLPVGALDLFIDRMNVGHGVIIFPWSDLLMNLGIFSLVILFSSLVPAYQASLAPPVVAYRGSTKVQALSKRYTVISIAISLVTAVVYLINVYFIQSKSMFVINGVLFIVCAFTSIPLMFAFSVKLLDWIAKFIRIPVEFLLAARNLLRQLNRNVQLSAIFTIGIVITVIGMVILTTIKDETTDMIKENNPNDLRVISVASELAEGFPYSFYEKVEKDPDLEAFYYTNEVVFLIENLPPNKRELSEVVLGISGTDLQHSFDSGSIKTDGLSTPEEMSENGVMLTEQTADEYGFNIGDTIIVNVSEDFNELDEKEFVVEGIITDTEHIGDADYHFFTTRENMKAMFGIDTLYQVEMNILHGDKKEKVKSIQALLQDPAYSNTILYSRAEELTELEQQFLQRVFLLYLAVAMIIIFTVIGLMNSTASSIKERLKELSMLRVLGSTKKRLLSLLLMEGALLTTTAGVLAIGLSTLSAYCFIQGLDANTFAVLPKLLLGLFFLSPLIGLGAVLIPAKLATRLDLMKGMRE</sequence>
<feature type="domain" description="MacB-like periplasmic core" evidence="9">
    <location>
        <begin position="474"/>
        <end position="653"/>
    </location>
</feature>
<evidence type="ECO:0000256" key="5">
    <source>
        <dbReference type="ARBA" id="ARBA00023136"/>
    </source>
</evidence>
<dbReference type="RefSeq" id="WP_047941078.1">
    <property type="nucleotide sequence ID" value="NZ_JARTLH010000001.1"/>
</dbReference>
<keyword evidence="3 7" id="KW-0812">Transmembrane</keyword>
<dbReference type="Pfam" id="PF12704">
    <property type="entry name" value="MacB_PCD"/>
    <property type="match status" value="2"/>
</dbReference>
<comment type="subcellular location">
    <subcellularLocation>
        <location evidence="1">Cell membrane</location>
        <topology evidence="1">Multi-pass membrane protein</topology>
    </subcellularLocation>
</comment>
<dbReference type="InterPro" id="IPR025857">
    <property type="entry name" value="MacB_PCD"/>
</dbReference>
<feature type="transmembrane region" description="Helical" evidence="7">
    <location>
        <begin position="417"/>
        <end position="438"/>
    </location>
</feature>
<evidence type="ECO:0000256" key="3">
    <source>
        <dbReference type="ARBA" id="ARBA00022692"/>
    </source>
</evidence>
<evidence type="ECO:0000256" key="2">
    <source>
        <dbReference type="ARBA" id="ARBA00022475"/>
    </source>
</evidence>
<dbReference type="EMBL" id="LDPH01000004">
    <property type="protein sequence ID" value="KLV27118.1"/>
    <property type="molecule type" value="Genomic_DNA"/>
</dbReference>
<feature type="transmembrane region" description="Helical" evidence="7">
    <location>
        <begin position="471"/>
        <end position="494"/>
    </location>
</feature>
<feature type="transmembrane region" description="Helical" evidence="7">
    <location>
        <begin position="718"/>
        <end position="743"/>
    </location>
</feature>
<feature type="domain" description="ABC3 transporter permease C-terminal" evidence="8">
    <location>
        <begin position="722"/>
        <end position="834"/>
    </location>
</feature>
<feature type="transmembrane region" description="Helical" evidence="7">
    <location>
        <begin position="339"/>
        <end position="362"/>
    </location>
</feature>
<dbReference type="OrthoDB" id="2606400at2"/>
<evidence type="ECO:0000256" key="6">
    <source>
        <dbReference type="ARBA" id="ARBA00038076"/>
    </source>
</evidence>
<dbReference type="AlphaFoldDB" id="A0A0J1IMK1"/>
<keyword evidence="5 7" id="KW-0472">Membrane</keyword>
<feature type="transmembrane region" description="Helical" evidence="7">
    <location>
        <begin position="389"/>
        <end position="411"/>
    </location>
</feature>
<gene>
    <name evidence="10" type="ORF">ABW02_06200</name>
</gene>
<accession>A0A0J1IMK1</accession>
<evidence type="ECO:0000259" key="8">
    <source>
        <dbReference type="Pfam" id="PF02687"/>
    </source>
</evidence>
<dbReference type="Proteomes" id="UP000036045">
    <property type="component" value="Unassembled WGS sequence"/>
</dbReference>
<proteinExistence type="inferred from homology"/>
<comment type="similarity">
    <text evidence="6">Belongs to the ABC-4 integral membrane protein family.</text>
</comment>
<dbReference type="Pfam" id="PF02687">
    <property type="entry name" value="FtsX"/>
    <property type="match status" value="2"/>
</dbReference>
<evidence type="ECO:0000256" key="7">
    <source>
        <dbReference type="SAM" id="Phobius"/>
    </source>
</evidence>
<feature type="transmembrane region" description="Helical" evidence="7">
    <location>
        <begin position="808"/>
        <end position="831"/>
    </location>
</feature>
<comment type="caution">
    <text evidence="10">The sequence shown here is derived from an EMBL/GenBank/DDBJ whole genome shotgun (WGS) entry which is preliminary data.</text>
</comment>
<dbReference type="GO" id="GO:0005886">
    <property type="term" value="C:plasma membrane"/>
    <property type="evidence" value="ECO:0007669"/>
    <property type="project" value="UniProtKB-SubCell"/>
</dbReference>
<dbReference type="GO" id="GO:0022857">
    <property type="term" value="F:transmembrane transporter activity"/>
    <property type="evidence" value="ECO:0007669"/>
    <property type="project" value="TreeGrafter"/>
</dbReference>
<protein>
    <recommendedName>
        <fullName evidence="12">ABC3 transporter permease protein domain-containing protein</fullName>
    </recommendedName>
</protein>
<dbReference type="PANTHER" id="PTHR30572:SF4">
    <property type="entry name" value="ABC TRANSPORTER PERMEASE YTRF"/>
    <property type="match status" value="1"/>
</dbReference>
<reference evidence="10 11" key="1">
    <citation type="submission" date="2015-05" db="EMBL/GenBank/DDBJ databases">
        <title>Whole genome sequence and identification of bacterial endophytes from Costus igneus.</title>
        <authorList>
            <person name="Lee Y.P."/>
            <person name="Gan H.M."/>
            <person name="Eng W."/>
            <person name="Wheatley M.S."/>
            <person name="Caraballo A."/>
            <person name="Polter S."/>
            <person name="Savka M.A."/>
            <person name="Hudson A.O."/>
        </authorList>
    </citation>
    <scope>NUCLEOTIDE SEQUENCE [LARGE SCALE GENOMIC DNA]</scope>
    <source>
        <strain evidence="10 11">RIT379</strain>
    </source>
</reference>
<name>A0A0J1IMK1_NIACI</name>
<evidence type="ECO:0000259" key="9">
    <source>
        <dbReference type="Pfam" id="PF12704"/>
    </source>
</evidence>
<evidence type="ECO:0000313" key="10">
    <source>
        <dbReference type="EMBL" id="KLV27118.1"/>
    </source>
</evidence>
<feature type="transmembrane region" description="Helical" evidence="7">
    <location>
        <begin position="293"/>
        <end position="319"/>
    </location>
</feature>
<evidence type="ECO:0000313" key="11">
    <source>
        <dbReference type="Proteomes" id="UP000036045"/>
    </source>
</evidence>
<feature type="domain" description="ABC3 transporter permease C-terminal" evidence="8">
    <location>
        <begin position="255"/>
        <end position="368"/>
    </location>
</feature>
<dbReference type="PATRIC" id="fig|1397.4.peg.3905"/>
<evidence type="ECO:0000256" key="1">
    <source>
        <dbReference type="ARBA" id="ARBA00004651"/>
    </source>
</evidence>
<feature type="transmembrane region" description="Helical" evidence="7">
    <location>
        <begin position="763"/>
        <end position="788"/>
    </location>
</feature>
<feature type="domain" description="MacB-like periplasmic core" evidence="9">
    <location>
        <begin position="23"/>
        <end position="224"/>
    </location>
</feature>
<evidence type="ECO:0008006" key="12">
    <source>
        <dbReference type="Google" id="ProtNLM"/>
    </source>
</evidence>
<keyword evidence="4 7" id="KW-1133">Transmembrane helix</keyword>
<keyword evidence="11" id="KW-1185">Reference proteome</keyword>
<evidence type="ECO:0000256" key="4">
    <source>
        <dbReference type="ARBA" id="ARBA00022989"/>
    </source>
</evidence>
<organism evidence="10 11">
    <name type="scientific">Niallia circulans</name>
    <name type="common">Bacillus circulans</name>
    <dbReference type="NCBI Taxonomy" id="1397"/>
    <lineage>
        <taxon>Bacteria</taxon>
        <taxon>Bacillati</taxon>
        <taxon>Bacillota</taxon>
        <taxon>Bacilli</taxon>
        <taxon>Bacillales</taxon>
        <taxon>Bacillaceae</taxon>
        <taxon>Niallia</taxon>
    </lineage>
</organism>
<feature type="transmembrane region" description="Helical" evidence="7">
    <location>
        <begin position="20"/>
        <end position="40"/>
    </location>
</feature>
<dbReference type="InterPro" id="IPR050250">
    <property type="entry name" value="Macrolide_Exporter_MacB"/>
</dbReference>
<keyword evidence="2" id="KW-1003">Cell membrane</keyword>
<dbReference type="PANTHER" id="PTHR30572">
    <property type="entry name" value="MEMBRANE COMPONENT OF TRANSPORTER-RELATED"/>
    <property type="match status" value="1"/>
</dbReference>